<keyword evidence="3" id="KW-0804">Transcription</keyword>
<name>R9PGT3_AGAAL</name>
<feature type="domain" description="HTH merR-type" evidence="5">
    <location>
        <begin position="1"/>
        <end position="69"/>
    </location>
</feature>
<dbReference type="PANTHER" id="PTHR30204">
    <property type="entry name" value="REDOX-CYCLING DRUG-SENSING TRANSCRIPTIONAL ACTIVATOR SOXR"/>
    <property type="match status" value="1"/>
</dbReference>
<feature type="coiled-coil region" evidence="4">
    <location>
        <begin position="81"/>
        <end position="108"/>
    </location>
</feature>
<evidence type="ECO:0000259" key="5">
    <source>
        <dbReference type="PROSITE" id="PS50937"/>
    </source>
</evidence>
<keyword evidence="1" id="KW-0805">Transcription regulation</keyword>
<dbReference type="Pfam" id="PF09278">
    <property type="entry name" value="MerR-DNA-bind"/>
    <property type="match status" value="1"/>
</dbReference>
<sequence length="129" mass="14595">MFKIGEVAKLSGLSVKTVRYYHDVGLVKAIKADNGYRYYRQEQVTHLRFLGNCRELGFSLLQSQQLLSLYVDKQRCASEVKAIATEHLSEIEQRIEQLQQLQQSLTSMVNCCRGDARPDCPIIDGLAAS</sequence>
<dbReference type="InterPro" id="IPR000551">
    <property type="entry name" value="MerR-type_HTH_dom"/>
</dbReference>
<evidence type="ECO:0000313" key="7">
    <source>
        <dbReference type="Proteomes" id="UP000014461"/>
    </source>
</evidence>
<reference evidence="6" key="1">
    <citation type="journal article" date="2013" name="Genome Announc.">
        <title>Draft Genome Sequence of Agarivorans albus Strain MKT 106T, an Agarolytic Marine Bacterium.</title>
        <authorList>
            <person name="Yasuike M."/>
            <person name="Nakamura Y."/>
            <person name="Kai W."/>
            <person name="Fujiwara A."/>
            <person name="Fukui Y."/>
            <person name="Satomi M."/>
            <person name="Sano M."/>
        </authorList>
    </citation>
    <scope>NUCLEOTIDE SEQUENCE [LARGE SCALE GENOMIC DNA]</scope>
</reference>
<evidence type="ECO:0000313" key="6">
    <source>
        <dbReference type="EMBL" id="GAD00599.1"/>
    </source>
</evidence>
<dbReference type="Pfam" id="PF00376">
    <property type="entry name" value="MerR"/>
    <property type="match status" value="1"/>
</dbReference>
<dbReference type="STRING" id="1331007.AALB_0679"/>
<dbReference type="GO" id="GO:0003677">
    <property type="term" value="F:DNA binding"/>
    <property type="evidence" value="ECO:0007669"/>
    <property type="project" value="UniProtKB-KW"/>
</dbReference>
<dbReference type="AlphaFoldDB" id="R9PGT3"/>
<dbReference type="InterPro" id="IPR009061">
    <property type="entry name" value="DNA-bd_dom_put_sf"/>
</dbReference>
<keyword evidence="7" id="KW-1185">Reference proteome</keyword>
<dbReference type="Gene3D" id="1.10.1660.10">
    <property type="match status" value="1"/>
</dbReference>
<dbReference type="PROSITE" id="PS50937">
    <property type="entry name" value="HTH_MERR_2"/>
    <property type="match status" value="1"/>
</dbReference>
<comment type="caution">
    <text evidence="6">The sequence shown here is derived from an EMBL/GenBank/DDBJ whole genome shotgun (WGS) entry which is preliminary data.</text>
</comment>
<dbReference type="PANTHER" id="PTHR30204:SF94">
    <property type="entry name" value="HEAVY METAL-DEPENDENT TRANSCRIPTIONAL REGULATOR HI_0293-RELATED"/>
    <property type="match status" value="1"/>
</dbReference>
<evidence type="ECO:0000256" key="4">
    <source>
        <dbReference type="SAM" id="Coils"/>
    </source>
</evidence>
<dbReference type="PRINTS" id="PR00040">
    <property type="entry name" value="HTHMERR"/>
</dbReference>
<gene>
    <name evidence="6" type="ORF">AALB_0679</name>
</gene>
<dbReference type="SMART" id="SM00422">
    <property type="entry name" value="HTH_MERR"/>
    <property type="match status" value="1"/>
</dbReference>
<dbReference type="GO" id="GO:0003700">
    <property type="term" value="F:DNA-binding transcription factor activity"/>
    <property type="evidence" value="ECO:0007669"/>
    <property type="project" value="InterPro"/>
</dbReference>
<accession>R9PGT3</accession>
<dbReference type="OrthoDB" id="9808480at2"/>
<keyword evidence="4" id="KW-0175">Coiled coil</keyword>
<dbReference type="InterPro" id="IPR047057">
    <property type="entry name" value="MerR_fam"/>
</dbReference>
<organism evidence="6 7">
    <name type="scientific">Agarivorans albus MKT 106</name>
    <dbReference type="NCBI Taxonomy" id="1331007"/>
    <lineage>
        <taxon>Bacteria</taxon>
        <taxon>Pseudomonadati</taxon>
        <taxon>Pseudomonadota</taxon>
        <taxon>Gammaproteobacteria</taxon>
        <taxon>Alteromonadales</taxon>
        <taxon>Alteromonadaceae</taxon>
        <taxon>Agarivorans</taxon>
    </lineage>
</organism>
<keyword evidence="2" id="KW-0238">DNA-binding</keyword>
<proteinExistence type="predicted"/>
<dbReference type="InterPro" id="IPR015358">
    <property type="entry name" value="Tscrpt_reg_MerR_DNA-bd"/>
</dbReference>
<protein>
    <submittedName>
        <fullName evidence="6">Cu(I)-responsive transcriptional regulator</fullName>
    </submittedName>
</protein>
<evidence type="ECO:0000256" key="2">
    <source>
        <dbReference type="ARBA" id="ARBA00023125"/>
    </source>
</evidence>
<dbReference type="SUPFAM" id="SSF46955">
    <property type="entry name" value="Putative DNA-binding domain"/>
    <property type="match status" value="1"/>
</dbReference>
<evidence type="ECO:0000256" key="1">
    <source>
        <dbReference type="ARBA" id="ARBA00023015"/>
    </source>
</evidence>
<dbReference type="Proteomes" id="UP000014461">
    <property type="component" value="Unassembled WGS sequence"/>
</dbReference>
<dbReference type="RefSeq" id="WP_016400367.1">
    <property type="nucleotide sequence ID" value="NZ_BARX01000003.1"/>
</dbReference>
<evidence type="ECO:0000256" key="3">
    <source>
        <dbReference type="ARBA" id="ARBA00023163"/>
    </source>
</evidence>
<dbReference type="EMBL" id="BARX01000003">
    <property type="protein sequence ID" value="GAD00599.1"/>
    <property type="molecule type" value="Genomic_DNA"/>
</dbReference>